<dbReference type="SUPFAM" id="SSF52743">
    <property type="entry name" value="Subtilisin-like"/>
    <property type="match status" value="1"/>
</dbReference>
<feature type="active site" description="Charge relay system" evidence="4 5">
    <location>
        <position position="275"/>
    </location>
</feature>
<comment type="similarity">
    <text evidence="5">Belongs to the peptidase S8 family.</text>
</comment>
<organism evidence="7 8">
    <name type="scientific">Calothrix parasitica NIES-267</name>
    <dbReference type="NCBI Taxonomy" id="1973488"/>
    <lineage>
        <taxon>Bacteria</taxon>
        <taxon>Bacillati</taxon>
        <taxon>Cyanobacteriota</taxon>
        <taxon>Cyanophyceae</taxon>
        <taxon>Nostocales</taxon>
        <taxon>Calotrichaceae</taxon>
        <taxon>Calothrix</taxon>
    </lineage>
</organism>
<dbReference type="GO" id="GO:0005737">
    <property type="term" value="C:cytoplasm"/>
    <property type="evidence" value="ECO:0007669"/>
    <property type="project" value="UniProtKB-ARBA"/>
</dbReference>
<reference evidence="7 8" key="1">
    <citation type="submission" date="2017-06" db="EMBL/GenBank/DDBJ databases">
        <title>Genome sequencing of cyanobaciteial culture collection at National Institute for Environmental Studies (NIES).</title>
        <authorList>
            <person name="Hirose Y."/>
            <person name="Shimura Y."/>
            <person name="Fujisawa T."/>
            <person name="Nakamura Y."/>
            <person name="Kawachi M."/>
        </authorList>
    </citation>
    <scope>NUCLEOTIDE SEQUENCE [LARGE SCALE GENOMIC DNA]</scope>
    <source>
        <strain evidence="7 8">NIES-267</strain>
    </source>
</reference>
<feature type="domain" description="P/Homo B" evidence="6">
    <location>
        <begin position="608"/>
        <end position="738"/>
    </location>
</feature>
<evidence type="ECO:0000313" key="7">
    <source>
        <dbReference type="EMBL" id="BAY84927.1"/>
    </source>
</evidence>
<evidence type="ECO:0000256" key="3">
    <source>
        <dbReference type="ARBA" id="ARBA00022825"/>
    </source>
</evidence>
<dbReference type="PANTHER" id="PTHR42884">
    <property type="entry name" value="PROPROTEIN CONVERTASE SUBTILISIN/KEXIN-RELATED"/>
    <property type="match status" value="1"/>
</dbReference>
<dbReference type="Proteomes" id="UP000218418">
    <property type="component" value="Chromosome"/>
</dbReference>
<dbReference type="SUPFAM" id="SSF49785">
    <property type="entry name" value="Galactose-binding domain-like"/>
    <property type="match status" value="1"/>
</dbReference>
<protein>
    <submittedName>
        <fullName evidence="7">Subtilase family peptidase</fullName>
    </submittedName>
</protein>
<evidence type="ECO:0000256" key="4">
    <source>
        <dbReference type="PIRSR" id="PIRSR615500-1"/>
    </source>
</evidence>
<dbReference type="GO" id="GO:0016020">
    <property type="term" value="C:membrane"/>
    <property type="evidence" value="ECO:0007669"/>
    <property type="project" value="TreeGrafter"/>
</dbReference>
<dbReference type="PROSITE" id="PS00138">
    <property type="entry name" value="SUBTILASE_SER"/>
    <property type="match status" value="1"/>
</dbReference>
<evidence type="ECO:0000256" key="5">
    <source>
        <dbReference type="PROSITE-ProRule" id="PRU01240"/>
    </source>
</evidence>
<dbReference type="PROSITE" id="PS51892">
    <property type="entry name" value="SUBTILASE"/>
    <property type="match status" value="1"/>
</dbReference>
<evidence type="ECO:0000313" key="8">
    <source>
        <dbReference type="Proteomes" id="UP000218418"/>
    </source>
</evidence>
<dbReference type="InterPro" id="IPR000209">
    <property type="entry name" value="Peptidase_S8/S53_dom"/>
</dbReference>
<dbReference type="GO" id="GO:0016485">
    <property type="term" value="P:protein processing"/>
    <property type="evidence" value="ECO:0007669"/>
    <property type="project" value="TreeGrafter"/>
</dbReference>
<dbReference type="Gene3D" id="3.40.50.200">
    <property type="entry name" value="Peptidase S8/S53 domain"/>
    <property type="match status" value="1"/>
</dbReference>
<dbReference type="AlphaFoldDB" id="A0A1Z4LUI9"/>
<dbReference type="Pfam" id="PF00082">
    <property type="entry name" value="Peptidase_S8"/>
    <property type="match status" value="1"/>
</dbReference>
<proteinExistence type="inferred from homology"/>
<dbReference type="CDD" id="cd07498">
    <property type="entry name" value="Peptidases_S8_15"/>
    <property type="match status" value="1"/>
</dbReference>
<dbReference type="InterPro" id="IPR034054">
    <property type="entry name" value="Pep_S8_PrcA"/>
</dbReference>
<dbReference type="GO" id="GO:0004252">
    <property type="term" value="F:serine-type endopeptidase activity"/>
    <property type="evidence" value="ECO:0007669"/>
    <property type="project" value="UniProtKB-UniRule"/>
</dbReference>
<feature type="active site" description="Charge relay system" evidence="4 5">
    <location>
        <position position="313"/>
    </location>
</feature>
<dbReference type="EMBL" id="AP018227">
    <property type="protein sequence ID" value="BAY84927.1"/>
    <property type="molecule type" value="Genomic_DNA"/>
</dbReference>
<keyword evidence="2 5" id="KW-0378">Hydrolase</keyword>
<evidence type="ECO:0000259" key="6">
    <source>
        <dbReference type="PROSITE" id="PS51829"/>
    </source>
</evidence>
<dbReference type="PRINTS" id="PR00723">
    <property type="entry name" value="SUBTILISIN"/>
</dbReference>
<feature type="active site" description="Charge relay system" evidence="4 5">
    <location>
        <position position="527"/>
    </location>
</feature>
<dbReference type="InterPro" id="IPR002884">
    <property type="entry name" value="P_dom"/>
</dbReference>
<dbReference type="InterPro" id="IPR023828">
    <property type="entry name" value="Peptidase_S8_Ser-AS"/>
</dbReference>
<evidence type="ECO:0000256" key="1">
    <source>
        <dbReference type="ARBA" id="ARBA00022670"/>
    </source>
</evidence>
<dbReference type="Pfam" id="PF01483">
    <property type="entry name" value="P_proprotein"/>
    <property type="match status" value="1"/>
</dbReference>
<dbReference type="Gene3D" id="2.60.120.260">
    <property type="entry name" value="Galactose-binding domain-like"/>
    <property type="match status" value="1"/>
</dbReference>
<dbReference type="PANTHER" id="PTHR42884:SF14">
    <property type="entry name" value="NEUROENDOCRINE CONVERTASE 1"/>
    <property type="match status" value="1"/>
</dbReference>
<evidence type="ECO:0000256" key="2">
    <source>
        <dbReference type="ARBA" id="ARBA00022801"/>
    </source>
</evidence>
<name>A0A1Z4LUI9_9CYAN</name>
<dbReference type="InterPro" id="IPR015500">
    <property type="entry name" value="Peptidase_S8_subtilisin-rel"/>
</dbReference>
<keyword evidence="1 5" id="KW-0645">Protease</keyword>
<keyword evidence="3 5" id="KW-0720">Serine protease</keyword>
<dbReference type="InterPro" id="IPR036852">
    <property type="entry name" value="Peptidase_S8/S53_dom_sf"/>
</dbReference>
<gene>
    <name evidence="7" type="ORF">NIES267_44250</name>
</gene>
<sequence length="738" mass="80482">MKTKQSRILTVYRFRLKIQSIEFPQRLQSLLLAVMNTNANNPNNLTNINGVPNRSLGMIIQRGGEELILEKIPDRFTVRTNSNISLKDLTQSFLGNWRSTIPTSHLELFRVAPSGLETAMSQARNSQNVAFASHVYQIKGNPGNKVYLGDQITIEFASWVDSVRINAIAAKFGLILYKEIDGLPNTFAFKVGKQATQNPIKIANKLQGLSEVVASEPNIIIHQESYYKPRDPLYFQQWYLNHNGGNQLAYGSHISVEKAWDINRGVRSVTVAVVDDSFDLNHPDFMGSGKIVAPLDLKDKDFLPTPTQKQPSHGTACAGIAIAEENGTGIAGIAPGCAFMPIRTSGYLDDESIEAIFDWAVENGASVISCSWGASAVYFPLSLRQRAAITRAATKGRDGKGCVILFAAGNANRPINGTVYERGWAKNIVKGKTRWLSGFAVHPDVITVSASTSLNKKAAYSNWGTNISVCAPSNNAQPGMWFAQTGFIYSQPSISTSLPGRGMFTTDQLGTAGYSKGDFTPYFGGTSSATPVVAGVAALILSVNPDLTVGQVKRILEETADKIVDLDTDAQLGLRYGSYDENGHSKWFGYGKVNALSAVKAAQKLGTNSAGATRIIEGRNNSVSSIPDNDKQGIKSGIIISDLGNVRDIQVNVNITHEFLSDLEIYLIAPNNQRVLLQSRTLGRRQDLLTTYSVQTHPVLKNLLNQSAKGNWQLWIIDTAPQDVGKLKNWELALSINN</sequence>
<keyword evidence="8" id="KW-1185">Reference proteome</keyword>
<dbReference type="InterPro" id="IPR008979">
    <property type="entry name" value="Galactose-bd-like_sf"/>
</dbReference>
<dbReference type="GO" id="GO:0012505">
    <property type="term" value="C:endomembrane system"/>
    <property type="evidence" value="ECO:0007669"/>
    <property type="project" value="UniProtKB-ARBA"/>
</dbReference>
<accession>A0A1Z4LUI9</accession>
<dbReference type="PROSITE" id="PS51829">
    <property type="entry name" value="P_HOMO_B"/>
    <property type="match status" value="1"/>
</dbReference>